<keyword evidence="4 6" id="KW-0573">Peptidoglycan synthesis</keyword>
<keyword evidence="7" id="KW-1133">Transmembrane helix</keyword>
<evidence type="ECO:0000256" key="1">
    <source>
        <dbReference type="ARBA" id="ARBA00004752"/>
    </source>
</evidence>
<keyword evidence="2" id="KW-0808">Transferase</keyword>
<evidence type="ECO:0000256" key="4">
    <source>
        <dbReference type="ARBA" id="ARBA00022984"/>
    </source>
</evidence>
<comment type="pathway">
    <text evidence="1 6">Cell wall biogenesis; peptidoglycan biosynthesis.</text>
</comment>
<name>A0ABS1JBC1_9BACL</name>
<accession>A0ABS1JBC1</accession>
<keyword evidence="3 6" id="KW-0133">Cell shape</keyword>
<dbReference type="InterPro" id="IPR005490">
    <property type="entry name" value="LD_TPept_cat_dom"/>
</dbReference>
<feature type="transmembrane region" description="Helical" evidence="7">
    <location>
        <begin position="89"/>
        <end position="109"/>
    </location>
</feature>
<keyword evidence="7" id="KW-0472">Membrane</keyword>
<dbReference type="EMBL" id="JAEQNB010000004">
    <property type="protein sequence ID" value="MBL0387573.1"/>
    <property type="molecule type" value="Genomic_DNA"/>
</dbReference>
<feature type="domain" description="L,D-TPase catalytic" evidence="8">
    <location>
        <begin position="183"/>
        <end position="290"/>
    </location>
</feature>
<evidence type="ECO:0000313" key="10">
    <source>
        <dbReference type="Proteomes" id="UP000602284"/>
    </source>
</evidence>
<gene>
    <name evidence="9" type="ORF">JJB07_13080</name>
</gene>
<protein>
    <submittedName>
        <fullName evidence="9">L,D-transpeptidase family protein</fullName>
    </submittedName>
</protein>
<feature type="active site" description="Nucleophile" evidence="6">
    <location>
        <position position="266"/>
    </location>
</feature>
<evidence type="ECO:0000256" key="7">
    <source>
        <dbReference type="SAM" id="Phobius"/>
    </source>
</evidence>
<dbReference type="Proteomes" id="UP000602284">
    <property type="component" value="Unassembled WGS sequence"/>
</dbReference>
<keyword evidence="10" id="KW-1185">Reference proteome</keyword>
<evidence type="ECO:0000256" key="2">
    <source>
        <dbReference type="ARBA" id="ARBA00022679"/>
    </source>
</evidence>
<evidence type="ECO:0000313" key="9">
    <source>
        <dbReference type="EMBL" id="MBL0387573.1"/>
    </source>
</evidence>
<evidence type="ECO:0000256" key="3">
    <source>
        <dbReference type="ARBA" id="ARBA00022960"/>
    </source>
</evidence>
<sequence length="326" mass="36882">MQQPDYRDHLKKHPRDAEMRYQYGSFLESLGKLREAQEQYSLAAQEGHLASIIRLKQRTFSGSDDRERNGQTAEPPFLKKRSREKRKRFWAGTMLFLVLFHLLTLSVGMDRLYEMFSVSHTKPSDLPKLVVENGRQRFTELYGRDLNGYGDLMRPQPVNVLSELSPDLLTATQCPCGLEDVGLELHYYPEANLLALVRGEEILTLYPVASGPPMPFTKSYVSRRVVNPNGGKGPWGTRGMELQEGYAIHGTNQLELIGQGDVTKGCLRMRNVDIETLYPYVSLGTPFFVVPGRPGEATFPEGLPPLGELLHPEKEETPGVVYQWKA</sequence>
<evidence type="ECO:0000256" key="6">
    <source>
        <dbReference type="PROSITE-ProRule" id="PRU01373"/>
    </source>
</evidence>
<keyword evidence="7" id="KW-0812">Transmembrane</keyword>
<dbReference type="SUPFAM" id="SSF141523">
    <property type="entry name" value="L,D-transpeptidase catalytic domain-like"/>
    <property type="match status" value="1"/>
</dbReference>
<evidence type="ECO:0000259" key="8">
    <source>
        <dbReference type="PROSITE" id="PS52029"/>
    </source>
</evidence>
<keyword evidence="5 6" id="KW-0961">Cell wall biogenesis/degradation</keyword>
<proteinExistence type="predicted"/>
<organism evidence="9 10">
    <name type="scientific">Tumebacillus amylolyticus</name>
    <dbReference type="NCBI Taxonomy" id="2801339"/>
    <lineage>
        <taxon>Bacteria</taxon>
        <taxon>Bacillati</taxon>
        <taxon>Bacillota</taxon>
        <taxon>Bacilli</taxon>
        <taxon>Bacillales</taxon>
        <taxon>Alicyclobacillaceae</taxon>
        <taxon>Tumebacillus</taxon>
    </lineage>
</organism>
<dbReference type="Pfam" id="PF03734">
    <property type="entry name" value="YkuD"/>
    <property type="match status" value="1"/>
</dbReference>
<dbReference type="RefSeq" id="WP_201635715.1">
    <property type="nucleotide sequence ID" value="NZ_JAEQNB010000004.1"/>
</dbReference>
<reference evidence="9 10" key="1">
    <citation type="submission" date="2021-01" db="EMBL/GenBank/DDBJ databases">
        <title>Tumebacillus sp. strain ITR2 16S ribosomal RNA gene Genome sequencing and assembly.</title>
        <authorList>
            <person name="Kang M."/>
        </authorList>
    </citation>
    <scope>NUCLEOTIDE SEQUENCE [LARGE SCALE GENOMIC DNA]</scope>
    <source>
        <strain evidence="9 10">ITR2</strain>
    </source>
</reference>
<evidence type="ECO:0000256" key="5">
    <source>
        <dbReference type="ARBA" id="ARBA00023316"/>
    </source>
</evidence>
<dbReference type="InterPro" id="IPR038063">
    <property type="entry name" value="Transpep_catalytic_dom"/>
</dbReference>
<dbReference type="PROSITE" id="PS52029">
    <property type="entry name" value="LD_TPASE"/>
    <property type="match status" value="1"/>
</dbReference>
<dbReference type="Gene3D" id="2.40.440.10">
    <property type="entry name" value="L,D-transpeptidase catalytic domain-like"/>
    <property type="match status" value="1"/>
</dbReference>
<feature type="active site" description="Proton donor/acceptor" evidence="6">
    <location>
        <position position="249"/>
    </location>
</feature>
<comment type="caution">
    <text evidence="9">The sequence shown here is derived from an EMBL/GenBank/DDBJ whole genome shotgun (WGS) entry which is preliminary data.</text>
</comment>
<dbReference type="CDD" id="cd16913">
    <property type="entry name" value="YkuD_like"/>
    <property type="match status" value="1"/>
</dbReference>